<proteinExistence type="predicted"/>
<reference evidence="3" key="1">
    <citation type="submission" date="2017-03" db="EMBL/GenBank/DDBJ databases">
        <title>Phytopthora megakarya and P. palmivora, two closely related causual agents of cacao black pod achieved similar genome size and gene model numbers by different mechanisms.</title>
        <authorList>
            <person name="Ali S."/>
            <person name="Shao J."/>
            <person name="Larry D.J."/>
            <person name="Kronmiller B."/>
            <person name="Shen D."/>
            <person name="Strem M.D."/>
            <person name="Melnick R.L."/>
            <person name="Guiltinan M.J."/>
            <person name="Tyler B.M."/>
            <person name="Meinhardt L.W."/>
            <person name="Bailey B.A."/>
        </authorList>
    </citation>
    <scope>NUCLEOTIDE SEQUENCE [LARGE SCALE GENOMIC DNA]</scope>
    <source>
        <strain evidence="3">zdho120</strain>
    </source>
</reference>
<evidence type="ECO:0000313" key="3">
    <source>
        <dbReference type="Proteomes" id="UP000198211"/>
    </source>
</evidence>
<comment type="caution">
    <text evidence="2">The sequence shown here is derived from an EMBL/GenBank/DDBJ whole genome shotgun (WGS) entry which is preliminary data.</text>
</comment>
<name>A0A225W7X5_9STRA</name>
<evidence type="ECO:0000313" key="2">
    <source>
        <dbReference type="EMBL" id="OWZ13672.1"/>
    </source>
</evidence>
<protein>
    <submittedName>
        <fullName evidence="2">Uncharacterized protein</fullName>
    </submittedName>
</protein>
<dbReference type="OrthoDB" id="167975at2759"/>
<gene>
    <name evidence="2" type="ORF">PHMEG_00012960</name>
</gene>
<feature type="region of interest" description="Disordered" evidence="1">
    <location>
        <begin position="96"/>
        <end position="122"/>
    </location>
</feature>
<evidence type="ECO:0000256" key="1">
    <source>
        <dbReference type="SAM" id="MobiDB-lite"/>
    </source>
</evidence>
<organism evidence="2 3">
    <name type="scientific">Phytophthora megakarya</name>
    <dbReference type="NCBI Taxonomy" id="4795"/>
    <lineage>
        <taxon>Eukaryota</taxon>
        <taxon>Sar</taxon>
        <taxon>Stramenopiles</taxon>
        <taxon>Oomycota</taxon>
        <taxon>Peronosporomycetes</taxon>
        <taxon>Peronosporales</taxon>
        <taxon>Peronosporaceae</taxon>
        <taxon>Phytophthora</taxon>
    </lineage>
</organism>
<dbReference type="AlphaFoldDB" id="A0A225W7X5"/>
<sequence>MGTSRVLTRVDVSPNLQVRDLGNALKRAARLTGQDLETTALFHFAAMGPPHAGLDGLAVKYFGQWRSDAVEPYTRISGQLSTRMAPAMIQKPALQQNEGATPTPHPGEDGTTTPILSLCRDGHAPNSERRRLKWILSSEYVKIAFESKCHS</sequence>
<keyword evidence="3" id="KW-1185">Reference proteome</keyword>
<accession>A0A225W7X5</accession>
<dbReference type="EMBL" id="NBNE01001519">
    <property type="protein sequence ID" value="OWZ13672.1"/>
    <property type="molecule type" value="Genomic_DNA"/>
</dbReference>
<dbReference type="Proteomes" id="UP000198211">
    <property type="component" value="Unassembled WGS sequence"/>
</dbReference>